<dbReference type="GO" id="GO:0016791">
    <property type="term" value="F:phosphatase activity"/>
    <property type="evidence" value="ECO:0007669"/>
    <property type="project" value="InterPro"/>
</dbReference>
<evidence type="ECO:0000256" key="6">
    <source>
        <dbReference type="ARBA" id="ARBA00031828"/>
    </source>
</evidence>
<comment type="cofactor">
    <cofactor evidence="10">
        <name>Zn(2+)</name>
        <dbReference type="ChEBI" id="CHEBI:29105"/>
    </cofactor>
</comment>
<comment type="cofactor">
    <cofactor evidence="10">
        <name>Mg(2+)</name>
        <dbReference type="ChEBI" id="CHEBI:18420"/>
    </cofactor>
</comment>
<dbReference type="RefSeq" id="WP_338392004.1">
    <property type="nucleotide sequence ID" value="NZ_AP025314.1"/>
</dbReference>
<reference evidence="11 12" key="1">
    <citation type="submission" date="2021-12" db="EMBL/GenBank/DDBJ databases">
        <title>Genome sequencing of bacteria with rrn-lacking chromosome and rrn-plasmid.</title>
        <authorList>
            <person name="Anda M."/>
            <person name="Iwasaki W."/>
        </authorList>
    </citation>
    <scope>NUCLEOTIDE SEQUENCE [LARGE SCALE GENOMIC DNA]</scope>
    <source>
        <strain evidence="11 12">DSM 100852</strain>
    </source>
</reference>
<evidence type="ECO:0000256" key="4">
    <source>
        <dbReference type="ARBA" id="ARBA00022801"/>
    </source>
</evidence>
<dbReference type="NCBIfam" id="TIGR01656">
    <property type="entry name" value="Histidinol-ppas"/>
    <property type="match status" value="1"/>
</dbReference>
<keyword evidence="12" id="KW-1185">Reference proteome</keyword>
<dbReference type="AlphaFoldDB" id="A0AAU9D3C9"/>
<feature type="binding site" evidence="10">
    <location>
        <position position="9"/>
    </location>
    <ligand>
        <name>Mg(2+)</name>
        <dbReference type="ChEBI" id="CHEBI:18420"/>
    </ligand>
</feature>
<feature type="site" description="Contributes to substrate recognition" evidence="9">
    <location>
        <position position="100"/>
    </location>
</feature>
<dbReference type="GO" id="GO:0046872">
    <property type="term" value="F:metal ion binding"/>
    <property type="evidence" value="ECO:0007669"/>
    <property type="project" value="UniProtKB-KW"/>
</dbReference>
<feature type="active site" description="Nucleophile" evidence="8">
    <location>
        <position position="9"/>
    </location>
</feature>
<evidence type="ECO:0000256" key="2">
    <source>
        <dbReference type="ARBA" id="ARBA00022490"/>
    </source>
</evidence>
<evidence type="ECO:0000256" key="7">
    <source>
        <dbReference type="PIRNR" id="PIRNR004682"/>
    </source>
</evidence>
<feature type="site" description="Stabilizes the phosphoryl group" evidence="9">
    <location>
        <position position="52"/>
    </location>
</feature>
<dbReference type="InterPro" id="IPR023214">
    <property type="entry name" value="HAD_sf"/>
</dbReference>
<evidence type="ECO:0000256" key="8">
    <source>
        <dbReference type="PIRSR" id="PIRSR004682-1"/>
    </source>
</evidence>
<dbReference type="CDD" id="cd07503">
    <property type="entry name" value="HAD_HisB-N"/>
    <property type="match status" value="1"/>
</dbReference>
<dbReference type="Gene3D" id="3.40.50.1000">
    <property type="entry name" value="HAD superfamily/HAD-like"/>
    <property type="match status" value="1"/>
</dbReference>
<dbReference type="Pfam" id="PF13242">
    <property type="entry name" value="Hydrolase_like"/>
    <property type="match status" value="1"/>
</dbReference>
<evidence type="ECO:0000256" key="3">
    <source>
        <dbReference type="ARBA" id="ARBA00022723"/>
    </source>
</evidence>
<feature type="binding site" evidence="10">
    <location>
        <position position="126"/>
    </location>
    <ligand>
        <name>Mg(2+)</name>
        <dbReference type="ChEBI" id="CHEBI:18420"/>
    </ligand>
</feature>
<dbReference type="SUPFAM" id="SSF56784">
    <property type="entry name" value="HAD-like"/>
    <property type="match status" value="1"/>
</dbReference>
<keyword evidence="10" id="KW-0862">Zinc</keyword>
<gene>
    <name evidence="11" type="primary">gmhB</name>
    <name evidence="11" type="ORF">FUAX_28800</name>
</gene>
<proteinExistence type="inferred from homology"/>
<dbReference type="InterPro" id="IPR006549">
    <property type="entry name" value="HAD-SF_hydro_IIIA"/>
</dbReference>
<dbReference type="PANTHER" id="PTHR42891">
    <property type="entry name" value="D-GLYCERO-BETA-D-MANNO-HEPTOSE-1,7-BISPHOSPHATE 7-PHOSPHATASE"/>
    <property type="match status" value="1"/>
</dbReference>
<dbReference type="EMBL" id="AP025314">
    <property type="protein sequence ID" value="BDD10448.1"/>
    <property type="molecule type" value="Genomic_DNA"/>
</dbReference>
<dbReference type="InterPro" id="IPR036412">
    <property type="entry name" value="HAD-like_sf"/>
</dbReference>
<feature type="binding site" evidence="10">
    <location>
        <position position="11"/>
    </location>
    <ligand>
        <name>Mg(2+)</name>
        <dbReference type="ChEBI" id="CHEBI:18420"/>
    </ligand>
</feature>
<dbReference type="PANTHER" id="PTHR42891:SF1">
    <property type="entry name" value="D-GLYCERO-BETA-D-MANNO-HEPTOSE-1,7-BISPHOSPHATE 7-PHOSPHATASE"/>
    <property type="match status" value="1"/>
</dbReference>
<protein>
    <recommendedName>
        <fullName evidence="6 7">D,D-heptose 1,7-bisphosphate phosphatase</fullName>
        <ecNumber evidence="7">3.1.3.-</ecNumber>
    </recommendedName>
</protein>
<accession>A0AAU9D3C9</accession>
<dbReference type="InterPro" id="IPR004446">
    <property type="entry name" value="Heptose_bisP_phosphatase"/>
</dbReference>
<dbReference type="EC" id="3.1.3.-" evidence="7"/>
<keyword evidence="3 10" id="KW-0479">Metal-binding</keyword>
<dbReference type="PIRSF" id="PIRSF004682">
    <property type="entry name" value="GmhB"/>
    <property type="match status" value="1"/>
</dbReference>
<feature type="binding site" evidence="10">
    <location>
        <position position="88"/>
    </location>
    <ligand>
        <name>Zn(2+)</name>
        <dbReference type="ChEBI" id="CHEBI:29105"/>
    </ligand>
</feature>
<evidence type="ECO:0000313" key="11">
    <source>
        <dbReference type="EMBL" id="BDD10448.1"/>
    </source>
</evidence>
<evidence type="ECO:0000256" key="1">
    <source>
        <dbReference type="ARBA" id="ARBA00004496"/>
    </source>
</evidence>
<evidence type="ECO:0000256" key="9">
    <source>
        <dbReference type="PIRSR" id="PIRSR004682-3"/>
    </source>
</evidence>
<evidence type="ECO:0000256" key="5">
    <source>
        <dbReference type="ARBA" id="ARBA00023277"/>
    </source>
</evidence>
<keyword evidence="2 7" id="KW-0963">Cytoplasm</keyword>
<feature type="binding site" evidence="10">
    <location>
        <position position="90"/>
    </location>
    <ligand>
        <name>Zn(2+)</name>
        <dbReference type="ChEBI" id="CHEBI:29105"/>
    </ligand>
</feature>
<name>A0AAU9D3C9_9BACT</name>
<feature type="site" description="Stabilizes the phosphoryl group" evidence="9">
    <location>
        <position position="101"/>
    </location>
</feature>
<keyword evidence="10" id="KW-0460">Magnesium</keyword>
<comment type="similarity">
    <text evidence="7">Belongs to the gmhB family.</text>
</comment>
<dbReference type="Proteomes" id="UP001348817">
    <property type="component" value="Chromosome"/>
</dbReference>
<organism evidence="11 12">
    <name type="scientific">Fulvitalea axinellae</name>
    <dbReference type="NCBI Taxonomy" id="1182444"/>
    <lineage>
        <taxon>Bacteria</taxon>
        <taxon>Pseudomonadati</taxon>
        <taxon>Bacteroidota</taxon>
        <taxon>Cytophagia</taxon>
        <taxon>Cytophagales</taxon>
        <taxon>Persicobacteraceae</taxon>
        <taxon>Fulvitalea</taxon>
    </lineage>
</organism>
<evidence type="ECO:0000256" key="10">
    <source>
        <dbReference type="PIRSR" id="PIRSR004682-4"/>
    </source>
</evidence>
<dbReference type="GO" id="GO:0005737">
    <property type="term" value="C:cytoplasm"/>
    <property type="evidence" value="ECO:0007669"/>
    <property type="project" value="UniProtKB-SubCell"/>
</dbReference>
<keyword evidence="5 7" id="KW-0119">Carbohydrate metabolism</keyword>
<sequence length="170" mass="19266">MKNKCVFLDRDGVLNVERGEYTYKTDDFIIPEGVKEALENLKKAGYLLIVITNQAGIAKGIYTKNDVLACHSKLQNETSELIDDIFYCPHHPIKTESLARKPESLMFERAIAKYDIDASQSWMVGDSERDLVPCKKLGIKTIRVYREEGTETIGDHLVPSLFEASKIILK</sequence>
<dbReference type="InterPro" id="IPR006543">
    <property type="entry name" value="Histidinol-phos"/>
</dbReference>
<feature type="active site" description="Nucleophile" evidence="8">
    <location>
        <position position="11"/>
    </location>
</feature>
<evidence type="ECO:0000313" key="12">
    <source>
        <dbReference type="Proteomes" id="UP001348817"/>
    </source>
</evidence>
<dbReference type="GO" id="GO:0005975">
    <property type="term" value="P:carbohydrate metabolic process"/>
    <property type="evidence" value="ECO:0007669"/>
    <property type="project" value="InterPro"/>
</dbReference>
<dbReference type="NCBIfam" id="TIGR01662">
    <property type="entry name" value="HAD-SF-IIIA"/>
    <property type="match status" value="1"/>
</dbReference>
<dbReference type="KEGG" id="fax:FUAX_28800"/>
<comment type="subcellular location">
    <subcellularLocation>
        <location evidence="1 7">Cytoplasm</location>
    </subcellularLocation>
</comment>
<keyword evidence="4 7" id="KW-0378">Hydrolase</keyword>